<evidence type="ECO:0000313" key="4">
    <source>
        <dbReference type="EMBL" id="EDQ91407.1"/>
    </source>
</evidence>
<evidence type="ECO:0000256" key="1">
    <source>
        <dbReference type="SAM" id="MobiDB-lite"/>
    </source>
</evidence>
<protein>
    <submittedName>
        <fullName evidence="4">Uncharacterized protein</fullName>
    </submittedName>
</protein>
<dbReference type="KEGG" id="mbr:MONBRDRAFT_23295"/>
<dbReference type="EMBL" id="CH991545">
    <property type="protein sequence ID" value="EDQ91407.1"/>
    <property type="molecule type" value="Genomic_DNA"/>
</dbReference>
<keyword evidence="2" id="KW-0472">Membrane</keyword>
<accession>A9USZ5</accession>
<feature type="transmembrane region" description="Helical" evidence="2">
    <location>
        <begin position="416"/>
        <end position="438"/>
    </location>
</feature>
<feature type="compositionally biased region" description="Low complexity" evidence="1">
    <location>
        <begin position="118"/>
        <end position="300"/>
    </location>
</feature>
<gene>
    <name evidence="4" type="ORF">MONBRDRAFT_23295</name>
</gene>
<dbReference type="InParanoid" id="A9USZ5"/>
<feature type="region of interest" description="Disordered" evidence="1">
    <location>
        <begin position="118"/>
        <end position="304"/>
    </location>
</feature>
<dbReference type="RefSeq" id="XP_001743829.1">
    <property type="nucleotide sequence ID" value="XM_001743777.1"/>
</dbReference>
<feature type="signal peptide" evidence="3">
    <location>
        <begin position="1"/>
        <end position="16"/>
    </location>
</feature>
<keyword evidence="3" id="KW-0732">Signal</keyword>
<evidence type="ECO:0000256" key="3">
    <source>
        <dbReference type="SAM" id="SignalP"/>
    </source>
</evidence>
<dbReference type="Proteomes" id="UP000001357">
    <property type="component" value="Unassembled WGS sequence"/>
</dbReference>
<name>A9USZ5_MONBE</name>
<keyword evidence="2" id="KW-0812">Transmembrane</keyword>
<dbReference type="GeneID" id="5889304"/>
<keyword evidence="2" id="KW-1133">Transmembrane helix</keyword>
<organism evidence="4 5">
    <name type="scientific">Monosiga brevicollis</name>
    <name type="common">Choanoflagellate</name>
    <dbReference type="NCBI Taxonomy" id="81824"/>
    <lineage>
        <taxon>Eukaryota</taxon>
        <taxon>Choanoflagellata</taxon>
        <taxon>Craspedida</taxon>
        <taxon>Salpingoecidae</taxon>
        <taxon>Monosiga</taxon>
    </lineage>
</organism>
<feature type="chain" id="PRO_5002742361" evidence="3">
    <location>
        <begin position="17"/>
        <end position="449"/>
    </location>
</feature>
<sequence>MAAALRLLLALQVALAAAVLVKVQEEGTGNVCALLQFSSLKVSASANLHANNFIGNFVACTHSQQDKSTSVTLTNASSVSVPQCNHPNATYFFRAFNSESSVVFGLQFAGENSHVTTTVAPSTTASPSGHNSTTTTTTTPKATTQPKNTTTTPKATTQPKNTTTTPKATTTKPKTTTTSEATTTTTSEATTTTTPKATTTKPKTTTTSEATTTTTSEATTTTTSEATTTTSEATTTTSEATTTTSEATTTTSEATTTTSEATTTTSEATTTTSEATTTTSEATTTNTTPANSSSTAAPAEKSAERRFAAPNFETVASWSLVSITSAFVSANVQVNGTVNFTDASTPMKSAHGYGWGCNQSTALDSTPASSKSTLSLIFEDLNVQPFNIQPNQNTIQPAPNAQLDACPGKKNQDHTLAIVVGAIVGGVVLFSLLGYAFLGMKRKSGYSKV</sequence>
<evidence type="ECO:0000256" key="2">
    <source>
        <dbReference type="SAM" id="Phobius"/>
    </source>
</evidence>
<reference evidence="4 5" key="1">
    <citation type="journal article" date="2008" name="Nature">
        <title>The genome of the choanoflagellate Monosiga brevicollis and the origin of metazoans.</title>
        <authorList>
            <consortium name="JGI Sequencing"/>
            <person name="King N."/>
            <person name="Westbrook M.J."/>
            <person name="Young S.L."/>
            <person name="Kuo A."/>
            <person name="Abedin M."/>
            <person name="Chapman J."/>
            <person name="Fairclough S."/>
            <person name="Hellsten U."/>
            <person name="Isogai Y."/>
            <person name="Letunic I."/>
            <person name="Marr M."/>
            <person name="Pincus D."/>
            <person name="Putnam N."/>
            <person name="Rokas A."/>
            <person name="Wright K.J."/>
            <person name="Zuzow R."/>
            <person name="Dirks W."/>
            <person name="Good M."/>
            <person name="Goodstein D."/>
            <person name="Lemons D."/>
            <person name="Li W."/>
            <person name="Lyons J.B."/>
            <person name="Morris A."/>
            <person name="Nichols S."/>
            <person name="Richter D.J."/>
            <person name="Salamov A."/>
            <person name="Bork P."/>
            <person name="Lim W.A."/>
            <person name="Manning G."/>
            <person name="Miller W.T."/>
            <person name="McGinnis W."/>
            <person name="Shapiro H."/>
            <person name="Tjian R."/>
            <person name="Grigoriev I.V."/>
            <person name="Rokhsar D."/>
        </authorList>
    </citation>
    <scope>NUCLEOTIDE SEQUENCE [LARGE SCALE GENOMIC DNA]</scope>
    <source>
        <strain evidence="5">MX1 / ATCC 50154</strain>
    </source>
</reference>
<keyword evidence="5" id="KW-1185">Reference proteome</keyword>
<evidence type="ECO:0000313" key="5">
    <source>
        <dbReference type="Proteomes" id="UP000001357"/>
    </source>
</evidence>
<dbReference type="AlphaFoldDB" id="A9USZ5"/>
<proteinExistence type="predicted"/>